<evidence type="ECO:0008006" key="4">
    <source>
        <dbReference type="Google" id="ProtNLM"/>
    </source>
</evidence>
<dbReference type="RefSeq" id="WP_004571904.1">
    <property type="nucleotide sequence ID" value="NZ_CP043497.1"/>
</dbReference>
<evidence type="ECO:0000313" key="3">
    <source>
        <dbReference type="Proteomes" id="UP000829494"/>
    </source>
</evidence>
<keyword evidence="1" id="KW-0472">Membrane</keyword>
<protein>
    <recommendedName>
        <fullName evidence="4">DUF1453 domain-containing protein</fullName>
    </recommendedName>
</protein>
<keyword evidence="1" id="KW-0812">Transmembrane</keyword>
<evidence type="ECO:0000313" key="2">
    <source>
        <dbReference type="EMBL" id="UNZ03903.1"/>
    </source>
</evidence>
<reference evidence="2 3" key="1">
    <citation type="submission" date="2022-03" db="EMBL/GenBank/DDBJ databases">
        <title>Complete genome of Streptomyces rimosus ssp. rimosus R7 (=ATCC 10970).</title>
        <authorList>
            <person name="Beganovic S."/>
            <person name="Ruckert C."/>
            <person name="Busche T."/>
            <person name="Kalinowski J."/>
            <person name="Wittmann C."/>
        </authorList>
    </citation>
    <scope>NUCLEOTIDE SEQUENCE [LARGE SCALE GENOMIC DNA]</scope>
    <source>
        <strain evidence="2 3">R7</strain>
    </source>
</reference>
<feature type="transmembrane region" description="Helical" evidence="1">
    <location>
        <begin position="93"/>
        <end position="113"/>
    </location>
</feature>
<dbReference type="EMBL" id="CP094298">
    <property type="protein sequence ID" value="UNZ03903.1"/>
    <property type="molecule type" value="Genomic_DNA"/>
</dbReference>
<feature type="transmembrane region" description="Helical" evidence="1">
    <location>
        <begin position="29"/>
        <end position="48"/>
    </location>
</feature>
<evidence type="ECO:0000256" key="1">
    <source>
        <dbReference type="SAM" id="Phobius"/>
    </source>
</evidence>
<dbReference type="Proteomes" id="UP000829494">
    <property type="component" value="Chromosome"/>
</dbReference>
<accession>A0ABY3Z0W4</accession>
<gene>
    <name evidence="2" type="ORF">SRIMR7_17225</name>
</gene>
<feature type="transmembrane region" description="Helical" evidence="1">
    <location>
        <begin position="125"/>
        <end position="143"/>
    </location>
</feature>
<keyword evidence="1" id="KW-1133">Transmembrane helix</keyword>
<keyword evidence="3" id="KW-1185">Reference proteome</keyword>
<dbReference type="GeneID" id="66856998"/>
<sequence>MNGWLLAALIAAVLVLVIVRRLKGEPVHVHELFAGPVVLTALGIVFIAKADNVTGTDLAWVIPGAFLGLALGAVRGCLVHLGERDGTLWQRYTGRTFAIVIASLLVSAGYGILAEHMGMHPYARPTQLTIGVSFLGESLLIYFRARRTGTPFAPESDRSPLDSLVRRLR</sequence>
<feature type="transmembrane region" description="Helical" evidence="1">
    <location>
        <begin position="6"/>
        <end position="22"/>
    </location>
</feature>
<organism evidence="2 3">
    <name type="scientific">Streptomyces rimosus subsp. rimosus</name>
    <dbReference type="NCBI Taxonomy" id="132474"/>
    <lineage>
        <taxon>Bacteria</taxon>
        <taxon>Bacillati</taxon>
        <taxon>Actinomycetota</taxon>
        <taxon>Actinomycetes</taxon>
        <taxon>Kitasatosporales</taxon>
        <taxon>Streptomycetaceae</taxon>
        <taxon>Streptomyces</taxon>
    </lineage>
</organism>
<feature type="transmembrane region" description="Helical" evidence="1">
    <location>
        <begin position="60"/>
        <end position="81"/>
    </location>
</feature>
<name>A0ABY3Z0W4_STRRM</name>
<proteinExistence type="predicted"/>